<name>A0A0E0JE97_ORYPU</name>
<dbReference type="OMA" id="RVCETFY"/>
<dbReference type="InterPro" id="IPR010535">
    <property type="entry name" value="DUF1110"/>
</dbReference>
<evidence type="ECO:0000313" key="1">
    <source>
        <dbReference type="EnsemblPlants" id="OPUNC01G03380.1"/>
    </source>
</evidence>
<dbReference type="AlphaFoldDB" id="A0A0E0JE97"/>
<dbReference type="Gramene" id="OPUNC01G03380.1">
    <property type="protein sequence ID" value="OPUNC01G03380.1"/>
    <property type="gene ID" value="OPUNC01G03380"/>
</dbReference>
<proteinExistence type="predicted"/>
<sequence>MAAEAWKAQFRRLVVEAEIRLVRVCETFYTWLPKLTSSMVAGDANTVREAIQLALDALGDENCSDLAFATSSMTAAKLLALRGDSINPALRLLRVNYDAERNAAIKLTKAESEAREAYAFVNKCRGHLGAVLLLMGHVSLPDVDDVINAEHLAAVADLRSAILAVQLSVELATAARKDVSGAS</sequence>
<protein>
    <submittedName>
        <fullName evidence="1">Uncharacterized protein</fullName>
    </submittedName>
</protein>
<evidence type="ECO:0000313" key="2">
    <source>
        <dbReference type="Proteomes" id="UP000026962"/>
    </source>
</evidence>
<dbReference type="PANTHER" id="PTHR35356:SF3">
    <property type="entry name" value="OS01G0156300 PROTEIN"/>
    <property type="match status" value="1"/>
</dbReference>
<accession>A0A0E0JE97</accession>
<reference evidence="1" key="1">
    <citation type="submission" date="2015-04" db="UniProtKB">
        <authorList>
            <consortium name="EnsemblPlants"/>
        </authorList>
    </citation>
    <scope>IDENTIFICATION</scope>
</reference>
<reference evidence="1" key="2">
    <citation type="submission" date="2018-05" db="EMBL/GenBank/DDBJ databases">
        <title>OpunRS2 (Oryza punctata Reference Sequence Version 2).</title>
        <authorList>
            <person name="Zhang J."/>
            <person name="Kudrna D."/>
            <person name="Lee S."/>
            <person name="Talag J."/>
            <person name="Welchert J."/>
            <person name="Wing R.A."/>
        </authorList>
    </citation>
    <scope>NUCLEOTIDE SEQUENCE [LARGE SCALE GENOMIC DNA]</scope>
</reference>
<dbReference type="HOGENOM" id="CLU_120173_0_0_1"/>
<dbReference type="Pfam" id="PF06533">
    <property type="entry name" value="DUF1110"/>
    <property type="match status" value="1"/>
</dbReference>
<organism evidence="1">
    <name type="scientific">Oryza punctata</name>
    <name type="common">Red rice</name>
    <dbReference type="NCBI Taxonomy" id="4537"/>
    <lineage>
        <taxon>Eukaryota</taxon>
        <taxon>Viridiplantae</taxon>
        <taxon>Streptophyta</taxon>
        <taxon>Embryophyta</taxon>
        <taxon>Tracheophyta</taxon>
        <taxon>Spermatophyta</taxon>
        <taxon>Magnoliopsida</taxon>
        <taxon>Liliopsida</taxon>
        <taxon>Poales</taxon>
        <taxon>Poaceae</taxon>
        <taxon>BOP clade</taxon>
        <taxon>Oryzoideae</taxon>
        <taxon>Oryzeae</taxon>
        <taxon>Oryzinae</taxon>
        <taxon>Oryza</taxon>
    </lineage>
</organism>
<dbReference type="Proteomes" id="UP000026962">
    <property type="component" value="Chromosome 1"/>
</dbReference>
<dbReference type="EnsemblPlants" id="OPUNC01G03380.1">
    <property type="protein sequence ID" value="OPUNC01G03380.1"/>
    <property type="gene ID" value="OPUNC01G03380"/>
</dbReference>
<dbReference type="eggNOG" id="ENOG502R4MU">
    <property type="taxonomic scope" value="Eukaryota"/>
</dbReference>
<keyword evidence="2" id="KW-1185">Reference proteome</keyword>
<dbReference type="PANTHER" id="PTHR35356">
    <property type="entry name" value="OS01G0156300 PROTEIN-RELATED"/>
    <property type="match status" value="1"/>
</dbReference>